<reference evidence="2 3" key="1">
    <citation type="submission" date="2016-07" db="EMBL/GenBank/DDBJ databases">
        <authorList>
            <person name="Sutton G."/>
            <person name="Brinkac L."/>
            <person name="Sanka R."/>
            <person name="Adams M."/>
            <person name="Lau E."/>
            <person name="Kumar A."/>
            <person name="Macaden R."/>
        </authorList>
    </citation>
    <scope>NUCLEOTIDE SEQUENCE [LARGE SCALE GENOMIC DNA]</scope>
    <source>
        <strain evidence="2 3">GA-0871</strain>
    </source>
</reference>
<evidence type="ECO:0008006" key="4">
    <source>
        <dbReference type="Google" id="ProtNLM"/>
    </source>
</evidence>
<dbReference type="GO" id="GO:0006310">
    <property type="term" value="P:DNA recombination"/>
    <property type="evidence" value="ECO:0007669"/>
    <property type="project" value="UniProtKB-KW"/>
</dbReference>
<gene>
    <name evidence="2" type="ORF">A5742_30345</name>
</gene>
<name>A0ABD6QKD1_MYCFO</name>
<evidence type="ECO:0000256" key="1">
    <source>
        <dbReference type="ARBA" id="ARBA00023172"/>
    </source>
</evidence>
<dbReference type="InterPro" id="IPR011010">
    <property type="entry name" value="DNA_brk_join_enz"/>
</dbReference>
<evidence type="ECO:0000313" key="3">
    <source>
        <dbReference type="Proteomes" id="UP000187001"/>
    </source>
</evidence>
<evidence type="ECO:0000313" key="2">
    <source>
        <dbReference type="EMBL" id="OMC42594.1"/>
    </source>
</evidence>
<organism evidence="2 3">
    <name type="scientific">Mycolicibacterium fortuitum</name>
    <name type="common">Mycobacterium fortuitum</name>
    <dbReference type="NCBI Taxonomy" id="1766"/>
    <lineage>
        <taxon>Bacteria</taxon>
        <taxon>Bacillati</taxon>
        <taxon>Actinomycetota</taxon>
        <taxon>Actinomycetes</taxon>
        <taxon>Mycobacteriales</taxon>
        <taxon>Mycobacteriaceae</taxon>
        <taxon>Mycolicibacterium</taxon>
    </lineage>
</organism>
<keyword evidence="1" id="KW-0233">DNA recombination</keyword>
<dbReference type="SUPFAM" id="SSF56349">
    <property type="entry name" value="DNA breaking-rejoining enzymes"/>
    <property type="match status" value="1"/>
</dbReference>
<dbReference type="RefSeq" id="WP_327185319.1">
    <property type="nucleotide sequence ID" value="NZ_MBER01000091.1"/>
</dbReference>
<dbReference type="EMBL" id="MBER01000091">
    <property type="protein sequence ID" value="OMC42594.1"/>
    <property type="molecule type" value="Genomic_DNA"/>
</dbReference>
<proteinExistence type="predicted"/>
<dbReference type="Proteomes" id="UP000187001">
    <property type="component" value="Unassembled WGS sequence"/>
</dbReference>
<comment type="caution">
    <text evidence="2">The sequence shown here is derived from an EMBL/GenBank/DDBJ whole genome shotgun (WGS) entry which is preliminary data.</text>
</comment>
<dbReference type="AlphaFoldDB" id="A0ABD6QKD1"/>
<dbReference type="Gene3D" id="1.10.443.10">
    <property type="entry name" value="Intergrase catalytic core"/>
    <property type="match status" value="1"/>
</dbReference>
<sequence>MHALVVAAAQQHTTGESKRSRRDVPLPGWLAAKLAAYLADTHEHTNDPTAPLWPSRKNGGGYRAKGERYAVPLDWSQPIALGAFYDTIFKPALEAVGLPASRPATATTPAVRGVRIHDLRHTFAVLHLGEGTHFMRVSQLLGHATYTLTLDTYGDWIPAEQYVDDLPEPPAPAKQDLPSNVIKLFG</sequence>
<accession>A0ABD6QKD1</accession>
<protein>
    <recommendedName>
        <fullName evidence="4">Tyr recombinase domain-containing protein</fullName>
    </recommendedName>
</protein>
<dbReference type="InterPro" id="IPR013762">
    <property type="entry name" value="Integrase-like_cat_sf"/>
</dbReference>